<protein>
    <submittedName>
        <fullName evidence="2">Uncharacterized protein</fullName>
    </submittedName>
</protein>
<evidence type="ECO:0000313" key="2">
    <source>
        <dbReference type="EMBL" id="PQO40211.1"/>
    </source>
</evidence>
<reference evidence="2 3" key="1">
    <citation type="submission" date="2018-02" db="EMBL/GenBank/DDBJ databases">
        <title>Comparative genomes isolates from brazilian mangrove.</title>
        <authorList>
            <person name="Araujo J.E."/>
            <person name="Taketani R.G."/>
            <person name="Silva M.C.P."/>
            <person name="Loureco M.V."/>
            <person name="Andreote F.D."/>
        </authorList>
    </citation>
    <scope>NUCLEOTIDE SEQUENCE [LARGE SCALE GENOMIC DNA]</scope>
    <source>
        <strain evidence="2 3">NAP PRIS-MGV</strain>
    </source>
</reference>
<accession>A0A2S8G7I1</accession>
<name>A0A2S8G7I1_9BACT</name>
<dbReference type="Proteomes" id="UP000239388">
    <property type="component" value="Unassembled WGS sequence"/>
</dbReference>
<keyword evidence="1" id="KW-0732">Signal</keyword>
<dbReference type="AlphaFoldDB" id="A0A2S8G7I1"/>
<sequence length="252" mass="27524">MFSRFLITCCLIALFASVSFAAEATDSWSGKIKDETLRKLAPEVGFVADAETWKKLWTAWRSEEEAPAIDFEKELVLVATVPGPNLVIMQPVLEDGDVKFRVGGTKIGGPGFGYKLMKFSRDGVKTVNGKPIAAAGVSGLLVIPASVGSFAGETLEIKLWEFDPFLADASARLADEYVAKDFGHAEGEATELKFNVGGELKPREDRGYYITVFILKDGQRTHMGELDGKRGLCKVLTKGNPSEVKMIVRDVR</sequence>
<feature type="chain" id="PRO_5015523894" evidence="1">
    <location>
        <begin position="22"/>
        <end position="252"/>
    </location>
</feature>
<evidence type="ECO:0000256" key="1">
    <source>
        <dbReference type="SAM" id="SignalP"/>
    </source>
</evidence>
<comment type="caution">
    <text evidence="2">The sequence shown here is derived from an EMBL/GenBank/DDBJ whole genome shotgun (WGS) entry which is preliminary data.</text>
</comment>
<evidence type="ECO:0000313" key="3">
    <source>
        <dbReference type="Proteomes" id="UP000239388"/>
    </source>
</evidence>
<feature type="signal peptide" evidence="1">
    <location>
        <begin position="1"/>
        <end position="21"/>
    </location>
</feature>
<proteinExistence type="predicted"/>
<dbReference type="OrthoDB" id="286604at2"/>
<dbReference type="RefSeq" id="WP_105352586.1">
    <property type="nucleotide sequence ID" value="NZ_PUIB01000009.1"/>
</dbReference>
<organism evidence="2 3">
    <name type="scientific">Blastopirellula marina</name>
    <dbReference type="NCBI Taxonomy" id="124"/>
    <lineage>
        <taxon>Bacteria</taxon>
        <taxon>Pseudomonadati</taxon>
        <taxon>Planctomycetota</taxon>
        <taxon>Planctomycetia</taxon>
        <taxon>Pirellulales</taxon>
        <taxon>Pirellulaceae</taxon>
        <taxon>Blastopirellula</taxon>
    </lineage>
</organism>
<gene>
    <name evidence="2" type="ORF">C5Y98_06305</name>
</gene>
<dbReference type="EMBL" id="PUIB01000009">
    <property type="protein sequence ID" value="PQO40211.1"/>
    <property type="molecule type" value="Genomic_DNA"/>
</dbReference>